<keyword evidence="2" id="KW-0677">Repeat</keyword>
<dbReference type="InterPro" id="IPR036869">
    <property type="entry name" value="J_dom_sf"/>
</dbReference>
<dbReference type="InterPro" id="IPR018253">
    <property type="entry name" value="DnaJ_domain_CS"/>
</dbReference>
<dbReference type="HAMAP" id="MF_01152">
    <property type="entry name" value="DnaJ"/>
    <property type="match status" value="1"/>
</dbReference>
<evidence type="ECO:0000256" key="3">
    <source>
        <dbReference type="ARBA" id="ARBA00022771"/>
    </source>
</evidence>
<dbReference type="InterPro" id="IPR001623">
    <property type="entry name" value="DnaJ_domain"/>
</dbReference>
<dbReference type="Pfam" id="PF01556">
    <property type="entry name" value="DnaJ_C"/>
    <property type="match status" value="1"/>
</dbReference>
<dbReference type="EMBL" id="JAEUBD010001540">
    <property type="protein sequence ID" value="KAH3659420.1"/>
    <property type="molecule type" value="Genomic_DNA"/>
</dbReference>
<dbReference type="GO" id="GO:0005759">
    <property type="term" value="C:mitochondrial matrix"/>
    <property type="evidence" value="ECO:0007669"/>
    <property type="project" value="EnsemblFungi"/>
</dbReference>
<dbReference type="PANTHER" id="PTHR43096">
    <property type="entry name" value="DNAJ HOMOLOG 1, MITOCHONDRIAL-RELATED"/>
    <property type="match status" value="1"/>
</dbReference>
<dbReference type="PRINTS" id="PR00625">
    <property type="entry name" value="JDOMAIN"/>
</dbReference>
<dbReference type="FunFam" id="2.60.260.20:FF:000005">
    <property type="entry name" value="Chaperone protein dnaJ 1, mitochondrial"/>
    <property type="match status" value="1"/>
</dbReference>
<dbReference type="InterPro" id="IPR008971">
    <property type="entry name" value="HSP40/DnaJ_pept-bd"/>
</dbReference>
<reference evidence="7" key="2">
    <citation type="submission" date="2021-01" db="EMBL/GenBank/DDBJ databases">
        <authorList>
            <person name="Schikora-Tamarit M.A."/>
        </authorList>
    </citation>
    <scope>NUCLEOTIDE SEQUENCE</scope>
    <source>
        <strain evidence="7">NCAIM Y.01608</strain>
    </source>
</reference>
<comment type="caution">
    <text evidence="7">The sequence shown here is derived from an EMBL/GenBank/DDBJ whole genome shotgun (WGS) entry which is preliminary data.</text>
</comment>
<dbReference type="GO" id="GO:0009408">
    <property type="term" value="P:response to heat"/>
    <property type="evidence" value="ECO:0007669"/>
    <property type="project" value="EnsemblFungi"/>
</dbReference>
<dbReference type="GO" id="GO:0006458">
    <property type="term" value="P:'de novo' protein folding"/>
    <property type="evidence" value="ECO:0007669"/>
    <property type="project" value="EnsemblFungi"/>
</dbReference>
<dbReference type="Proteomes" id="UP000788993">
    <property type="component" value="Unassembled WGS sequence"/>
</dbReference>
<dbReference type="InterPro" id="IPR036410">
    <property type="entry name" value="HSP_DnaJ_Cys-rich_dom_sf"/>
</dbReference>
<reference evidence="7" key="1">
    <citation type="journal article" date="2021" name="Open Biol.">
        <title>Shared evolutionary footprints suggest mitochondrial oxidative damage underlies multiple complex I losses in fungi.</title>
        <authorList>
            <person name="Schikora-Tamarit M.A."/>
            <person name="Marcet-Houben M."/>
            <person name="Nosek J."/>
            <person name="Gabaldon T."/>
        </authorList>
    </citation>
    <scope>NUCLEOTIDE SEQUENCE</scope>
    <source>
        <strain evidence="7">NCAIM Y.01608</strain>
    </source>
</reference>
<dbReference type="AlphaFoldDB" id="A0A1B7SKB7"/>
<dbReference type="RefSeq" id="XP_018211810.1">
    <property type="nucleotide sequence ID" value="XM_018356164.1"/>
</dbReference>
<dbReference type="SUPFAM" id="SSF46565">
    <property type="entry name" value="Chaperone J-domain"/>
    <property type="match status" value="1"/>
</dbReference>
<organism evidence="7 8">
    <name type="scientific">Ogataea polymorpha</name>
    <dbReference type="NCBI Taxonomy" id="460523"/>
    <lineage>
        <taxon>Eukaryota</taxon>
        <taxon>Fungi</taxon>
        <taxon>Dikarya</taxon>
        <taxon>Ascomycota</taxon>
        <taxon>Saccharomycotina</taxon>
        <taxon>Pichiomycetes</taxon>
        <taxon>Pichiales</taxon>
        <taxon>Pichiaceae</taxon>
        <taxon>Ogataea</taxon>
    </lineage>
</organism>
<evidence type="ECO:0000256" key="1">
    <source>
        <dbReference type="ARBA" id="ARBA00022723"/>
    </source>
</evidence>
<dbReference type="CDD" id="cd06257">
    <property type="entry name" value="DnaJ"/>
    <property type="match status" value="1"/>
</dbReference>
<gene>
    <name evidence="7" type="ORF">OGATHE_006304</name>
</gene>
<evidence type="ECO:0000256" key="5">
    <source>
        <dbReference type="ARBA" id="ARBA00023186"/>
    </source>
</evidence>
<dbReference type="PROSITE" id="PS50076">
    <property type="entry name" value="DNAJ_2"/>
    <property type="match status" value="1"/>
</dbReference>
<dbReference type="InterPro" id="IPR012724">
    <property type="entry name" value="DnaJ"/>
</dbReference>
<evidence type="ECO:0000313" key="7">
    <source>
        <dbReference type="EMBL" id="KAH3659420.1"/>
    </source>
</evidence>
<proteinExistence type="inferred from homology"/>
<dbReference type="Gene3D" id="1.10.287.110">
    <property type="entry name" value="DnaJ domain"/>
    <property type="match status" value="1"/>
</dbReference>
<keyword evidence="8" id="KW-1185">Reference proteome</keyword>
<dbReference type="FunFam" id="2.10.230.10:FF:000001">
    <property type="entry name" value="DnaJ subfamily A member 2"/>
    <property type="match status" value="1"/>
</dbReference>
<evidence type="ECO:0000256" key="4">
    <source>
        <dbReference type="ARBA" id="ARBA00022833"/>
    </source>
</evidence>
<dbReference type="Pfam" id="PF00684">
    <property type="entry name" value="DnaJ_CXXCXGXG"/>
    <property type="match status" value="1"/>
</dbReference>
<dbReference type="GO" id="GO:0006515">
    <property type="term" value="P:protein quality control for misfolded or incompletely synthesized proteins"/>
    <property type="evidence" value="ECO:0007669"/>
    <property type="project" value="EnsemblFungi"/>
</dbReference>
<dbReference type="GO" id="GO:0001671">
    <property type="term" value="F:ATPase activator activity"/>
    <property type="evidence" value="ECO:0007669"/>
    <property type="project" value="EnsemblFungi"/>
</dbReference>
<sequence length="476" mass="51721">MNSVLKVRLLPRRLIWNVESRYVRHTRPLAFRGIRSACREFHSSRPTQLEDPYKTLGVSQSASPSEIKKAYYKLAKKYHPDVNKEEGAEKKFHQLQEAYDILSDPQKKQQYDQFGAAAFDPNAGGGSTGFGGAHGGNPFAGFQGGFQGGNPFEGFGFNFEDLFGGMGGGRQRGVQHFQGEDVEVLKTISFREAIFGTRTTIDYRAVCQCDACSGSGLKRNRKKSTCRSCDGTGSQVYQLQAGFQMASTCKACGGSGVFINPSDACSSCHGEGVVDQHRQTEVNLPKGIKDGSRIRVSGAGNAPHTTTSKGTVLSNGDLIIRIKVAPDPEFVRDGINVIYNCKIAMTTAALGGTVEIPTLEGQKVKIKIPAGSEHGKVITIPERGVPYAGNRRGDLRVVLNVAPLRPQNATQTALLEALADAFGDNTANRMDPSWKPLENVNKESSADANCEHPSNLRRIESFLSNAFKKILNKDDK</sequence>
<dbReference type="SUPFAM" id="SSF49493">
    <property type="entry name" value="HSP40/DnaJ peptide-binding domain"/>
    <property type="match status" value="2"/>
</dbReference>
<protein>
    <recommendedName>
        <fullName evidence="6">DnaJ homolog 1, mitochondrial</fullName>
    </recommendedName>
</protein>
<dbReference type="SMART" id="SM00271">
    <property type="entry name" value="DnaJ"/>
    <property type="match status" value="1"/>
</dbReference>
<keyword evidence="5" id="KW-0143">Chaperone</keyword>
<dbReference type="Gene3D" id="2.60.260.20">
    <property type="entry name" value="Urease metallochaperone UreE, N-terminal domain"/>
    <property type="match status" value="2"/>
</dbReference>
<dbReference type="PANTHER" id="PTHR43096:SF52">
    <property type="entry name" value="DNAJ HOMOLOG 1, MITOCHONDRIAL-RELATED"/>
    <property type="match status" value="1"/>
</dbReference>
<evidence type="ECO:0000313" key="8">
    <source>
        <dbReference type="Proteomes" id="UP000788993"/>
    </source>
</evidence>
<dbReference type="PROSITE" id="PS51188">
    <property type="entry name" value="ZF_CR"/>
    <property type="match status" value="1"/>
</dbReference>
<evidence type="ECO:0000256" key="2">
    <source>
        <dbReference type="ARBA" id="ARBA00022737"/>
    </source>
</evidence>
<dbReference type="GO" id="GO:0005524">
    <property type="term" value="F:ATP binding"/>
    <property type="evidence" value="ECO:0007669"/>
    <property type="project" value="InterPro"/>
</dbReference>
<dbReference type="Pfam" id="PF00226">
    <property type="entry name" value="DnaJ"/>
    <property type="match status" value="1"/>
</dbReference>
<evidence type="ECO:0000256" key="6">
    <source>
        <dbReference type="ARBA" id="ARBA00072890"/>
    </source>
</evidence>
<name>A0A1B7SKB7_9ASCO</name>
<accession>A0A1B7SKB7</accession>
<keyword evidence="1" id="KW-0479">Metal-binding</keyword>
<dbReference type="Gene3D" id="2.10.230.10">
    <property type="entry name" value="Heat shock protein DnaJ, cysteine-rich domain"/>
    <property type="match status" value="1"/>
</dbReference>
<dbReference type="GO" id="GO:0008270">
    <property type="term" value="F:zinc ion binding"/>
    <property type="evidence" value="ECO:0007669"/>
    <property type="project" value="UniProtKB-KW"/>
</dbReference>
<dbReference type="PROSITE" id="PS00636">
    <property type="entry name" value="DNAJ_1"/>
    <property type="match status" value="1"/>
</dbReference>
<dbReference type="SUPFAM" id="SSF57938">
    <property type="entry name" value="DnaJ/Hsp40 cysteine-rich domain"/>
    <property type="match status" value="1"/>
</dbReference>
<dbReference type="GO" id="GO:0031072">
    <property type="term" value="F:heat shock protein binding"/>
    <property type="evidence" value="ECO:0007669"/>
    <property type="project" value="InterPro"/>
</dbReference>
<dbReference type="CDD" id="cd10747">
    <property type="entry name" value="DnaJ_C"/>
    <property type="match status" value="1"/>
</dbReference>
<keyword evidence="3" id="KW-0863">Zinc-finger</keyword>
<dbReference type="InterPro" id="IPR002939">
    <property type="entry name" value="DnaJ_C"/>
</dbReference>
<dbReference type="GO" id="GO:0051082">
    <property type="term" value="F:unfolded protein binding"/>
    <property type="evidence" value="ECO:0007669"/>
    <property type="project" value="EnsemblFungi"/>
</dbReference>
<dbReference type="CDD" id="cd10719">
    <property type="entry name" value="DnaJ_zf"/>
    <property type="match status" value="1"/>
</dbReference>
<dbReference type="GO" id="GO:0042026">
    <property type="term" value="P:protein refolding"/>
    <property type="evidence" value="ECO:0007669"/>
    <property type="project" value="EnsemblFungi"/>
</dbReference>
<keyword evidence="4" id="KW-0862">Zinc</keyword>
<dbReference type="InterPro" id="IPR001305">
    <property type="entry name" value="HSP_DnaJ_Cys-rich_dom"/>
</dbReference>